<sequence>MSTFTVNSIDFYIGRRLSYEGSLCTVRWIGTLSGSKGTWLGVEWDDVSRGKHDGVHHGRRIFDCLSKSATPASFVKSARKPDTERTVLEAIRFKYGSNTANGTEAEAVIISGKVAEEVGFDKIAQEQAQLAGLKIVLVDQLIVNGVAPRGSSPDTIFKAQQELSETCPNIEELDLGFNVVEGWHDIADICVALPKLRTLRAGGLRFSSFDYLTTPNPFAQIEWLYVYECLVTASDVFKLLKGFTSLEMLNICGNQLNAFPLQVDNPDHIPGMQLLCLKFLYLDNNDFADLDCIIPIIQAFPNTATLSLGANRISELGPRMSTFKHAFPRLSTLSIPDNQISSFQFLDALPMLFPNLVSLRVTGNPFYSINTHDRDPKASDKLYYLGLARISTLKRLNYGLISDREREEGEIYYLSVAGKEIEDLFASASSRSTSIDTLAEQAKRLHPRYQALCQKYARDSVINQFLSSQHLATDPSTSTSTSQQAVYPSGSLGARLVTATFYIPTSHAPFSPTLTEQLPLTLPVSYLMAHLHHHPTFAPHLKPLQFNLVYESSELDPVDTTAGSSTRSAEYARGHRLTREEKENLWKEWGDWDADVIVEEALARKENHMAFKDQVNEEEPTTEEHWTADGFLMKNGRRWKHREVHILHSIKRSWGDWVDVKSGGPEREVKVRIEPFDRPTWGT</sequence>
<name>A0ACC3A0M8_9EURO</name>
<protein>
    <submittedName>
        <fullName evidence="1">Uncharacterized protein</fullName>
    </submittedName>
</protein>
<gene>
    <name evidence="1" type="ORF">H2198_007383</name>
</gene>
<organism evidence="1 2">
    <name type="scientific">Neophaeococcomyces mojaviensis</name>
    <dbReference type="NCBI Taxonomy" id="3383035"/>
    <lineage>
        <taxon>Eukaryota</taxon>
        <taxon>Fungi</taxon>
        <taxon>Dikarya</taxon>
        <taxon>Ascomycota</taxon>
        <taxon>Pezizomycotina</taxon>
        <taxon>Eurotiomycetes</taxon>
        <taxon>Chaetothyriomycetidae</taxon>
        <taxon>Chaetothyriales</taxon>
        <taxon>Chaetothyriales incertae sedis</taxon>
        <taxon>Neophaeococcomyces</taxon>
    </lineage>
</organism>
<comment type="caution">
    <text evidence="1">The sequence shown here is derived from an EMBL/GenBank/DDBJ whole genome shotgun (WGS) entry which is preliminary data.</text>
</comment>
<keyword evidence="2" id="KW-1185">Reference proteome</keyword>
<evidence type="ECO:0000313" key="1">
    <source>
        <dbReference type="EMBL" id="KAJ9653435.1"/>
    </source>
</evidence>
<dbReference type="EMBL" id="JAPDRQ010000154">
    <property type="protein sequence ID" value="KAJ9653435.1"/>
    <property type="molecule type" value="Genomic_DNA"/>
</dbReference>
<reference evidence="1" key="1">
    <citation type="submission" date="2022-10" db="EMBL/GenBank/DDBJ databases">
        <title>Culturing micro-colonial fungi from biological soil crusts in the Mojave desert and describing Neophaeococcomyces mojavensis, and introducing the new genera and species Taxawa tesnikishii.</title>
        <authorList>
            <person name="Kurbessoian T."/>
            <person name="Stajich J.E."/>
        </authorList>
    </citation>
    <scope>NUCLEOTIDE SEQUENCE</scope>
    <source>
        <strain evidence="1">JES_112</strain>
    </source>
</reference>
<dbReference type="Proteomes" id="UP001172386">
    <property type="component" value="Unassembled WGS sequence"/>
</dbReference>
<proteinExistence type="predicted"/>
<evidence type="ECO:0000313" key="2">
    <source>
        <dbReference type="Proteomes" id="UP001172386"/>
    </source>
</evidence>
<accession>A0ACC3A0M8</accession>